<dbReference type="OrthoDB" id="9808591at2"/>
<evidence type="ECO:0000256" key="1">
    <source>
        <dbReference type="ARBA" id="ARBA00022691"/>
    </source>
</evidence>
<dbReference type="GO" id="GO:0003824">
    <property type="term" value="F:catalytic activity"/>
    <property type="evidence" value="ECO:0007669"/>
    <property type="project" value="InterPro"/>
</dbReference>
<dbReference type="PROSITE" id="PS51918">
    <property type="entry name" value="RADICAL_SAM"/>
    <property type="match status" value="1"/>
</dbReference>
<keyword evidence="1" id="KW-0949">S-adenosyl-L-methionine</keyword>
<dbReference type="STRING" id="796937.HMPREF9630_00672"/>
<dbReference type="AlphaFoldDB" id="G9XCF3"/>
<dbReference type="HOGENOM" id="CLU_585065_0_0_9"/>
<evidence type="ECO:0000313" key="8">
    <source>
        <dbReference type="Proteomes" id="UP000003379"/>
    </source>
</evidence>
<evidence type="ECO:0000313" key="6">
    <source>
        <dbReference type="EMBL" id="EHL15303.1"/>
    </source>
</evidence>
<accession>G9XCF3</accession>
<dbReference type="Proteomes" id="UP000017818">
    <property type="component" value="Unassembled WGS sequence"/>
</dbReference>
<evidence type="ECO:0000256" key="2">
    <source>
        <dbReference type="ARBA" id="ARBA00022723"/>
    </source>
</evidence>
<dbReference type="SFLD" id="SFLDS00029">
    <property type="entry name" value="Radical_SAM"/>
    <property type="match status" value="1"/>
</dbReference>
<proteinExistence type="predicted"/>
<dbReference type="Pfam" id="PF13186">
    <property type="entry name" value="SPASM"/>
    <property type="match status" value="1"/>
</dbReference>
<dbReference type="EMBL" id="AFZG01000022">
    <property type="protein sequence ID" value="EHL19346.1"/>
    <property type="molecule type" value="Genomic_DNA"/>
</dbReference>
<dbReference type="PANTHER" id="PTHR11228:SF7">
    <property type="entry name" value="PQQA PEPTIDE CYCLASE"/>
    <property type="match status" value="1"/>
</dbReference>
<evidence type="ECO:0000313" key="7">
    <source>
        <dbReference type="EMBL" id="EHL19346.1"/>
    </source>
</evidence>
<accession>V9HJS7</accession>
<reference evidence="6 9" key="2">
    <citation type="submission" date="2012-05" db="EMBL/GenBank/DDBJ databases">
        <title>The Genome Sequence of Eubacteriaceae bacterium CM2.</title>
        <authorList>
            <consortium name="The Broad Institute Genome Sequencing Platform"/>
            <person name="Earl A."/>
            <person name="Ward D."/>
            <person name="Feldgarden M."/>
            <person name="Gevers D."/>
            <person name="Sizova M."/>
            <person name="Hazen A."/>
            <person name="Epstein S."/>
            <person name="Walker B."/>
            <person name="Young S.K."/>
            <person name="Zeng Q."/>
            <person name="Gargeya S."/>
            <person name="Fitzgerald M."/>
            <person name="Haas B."/>
            <person name="Abouelleil A."/>
            <person name="Alvarado L."/>
            <person name="Arachchi H.M."/>
            <person name="Berlin A."/>
            <person name="Chapman S.B."/>
            <person name="Goldberg J."/>
            <person name="Griggs A."/>
            <person name="Gujja S."/>
            <person name="Hansen M."/>
            <person name="Howarth C."/>
            <person name="Imamovic A."/>
            <person name="Larimer J."/>
            <person name="McCowen C."/>
            <person name="Montmayeur A."/>
            <person name="Murphy C."/>
            <person name="Neiman D."/>
            <person name="Pearson M."/>
            <person name="Priest M."/>
            <person name="Roberts A."/>
            <person name="Saif S."/>
            <person name="Shea T."/>
            <person name="Sisk P."/>
            <person name="Sykes S."/>
            <person name="Wortman J."/>
            <person name="Nusbaum C."/>
            <person name="Birren B."/>
        </authorList>
    </citation>
    <scope>NUCLEOTIDE SEQUENCE [LARGE SCALE GENOMIC DNA]</scope>
    <source>
        <strain evidence="6 9">CM2</strain>
    </source>
</reference>
<organism evidence="7 8">
    <name type="scientific">Peptoanaerobacter stomatis</name>
    <dbReference type="NCBI Taxonomy" id="796937"/>
    <lineage>
        <taxon>Bacteria</taxon>
        <taxon>Bacillati</taxon>
        <taxon>Bacillota</taxon>
        <taxon>Clostridia</taxon>
        <taxon>Peptostreptococcales</taxon>
        <taxon>Filifactoraceae</taxon>
        <taxon>Peptoanaerobacter</taxon>
    </lineage>
</organism>
<keyword evidence="4" id="KW-0411">Iron-sulfur</keyword>
<evidence type="ECO:0000313" key="9">
    <source>
        <dbReference type="Proteomes" id="UP000017818"/>
    </source>
</evidence>
<keyword evidence="2" id="KW-0479">Metal-binding</keyword>
<dbReference type="InterPro" id="IPR013785">
    <property type="entry name" value="Aldolase_TIM"/>
</dbReference>
<dbReference type="InterPro" id="IPR050377">
    <property type="entry name" value="Radical_SAM_PqqE_MftC-like"/>
</dbReference>
<dbReference type="PANTHER" id="PTHR11228">
    <property type="entry name" value="RADICAL SAM DOMAIN PROTEIN"/>
    <property type="match status" value="1"/>
</dbReference>
<dbReference type="InterPro" id="IPR023885">
    <property type="entry name" value="4Fe4S-binding_SPASM_dom"/>
</dbReference>
<dbReference type="SUPFAM" id="SSF102114">
    <property type="entry name" value="Radical SAM enzymes"/>
    <property type="match status" value="1"/>
</dbReference>
<gene>
    <name evidence="7" type="ORF">HMPREF9628_01530</name>
    <name evidence="6" type="ORF">HMPREF9630_00672</name>
</gene>
<dbReference type="RefSeq" id="WP_009527298.1">
    <property type="nucleotide sequence ID" value="NZ_JH414609.1"/>
</dbReference>
<dbReference type="CDD" id="cd21109">
    <property type="entry name" value="SPASM"/>
    <property type="match status" value="1"/>
</dbReference>
<comment type="caution">
    <text evidence="7">The sequence shown here is derived from an EMBL/GenBank/DDBJ whole genome shotgun (WGS) entry which is preliminary data.</text>
</comment>
<dbReference type="Proteomes" id="UP000003379">
    <property type="component" value="Unassembled WGS sequence"/>
</dbReference>
<dbReference type="SFLD" id="SFLDG01067">
    <property type="entry name" value="SPASM/twitch_domain_containing"/>
    <property type="match status" value="1"/>
</dbReference>
<dbReference type="SFLD" id="SFLDG01386">
    <property type="entry name" value="main_SPASM_domain-containing"/>
    <property type="match status" value="1"/>
</dbReference>
<sequence>MSNSQVTLVLTERCNYRCDMCGLVFLDSDKSREELKLNEIINIFEQSLNLFEIDEVFLTGGEIFIRDDIFDIIGYFLKKNKKVNITTNASFPEKIEMLIHYLDKMEDVSGFYKNKLGFTVSIDGIRNVHNKIRNNKKAFDNAIKTIEIIKESGIGVGVNTVIQRKNISTILEARDFFIKNNIDFCITPLYRWIGERFPYDKREVSAIIPYIDRWFDKKYIYSYGDFGISGMSCNAGKNSFVIAPNGDLYPCLTSYGYYEKKDFLLGNLKENTFDEIISSNKYNDVLNECVNKCEGCFNGCEVAHSDFNDIYLNLKEICTIKSYLNEYSYLDNMSCDLETFYDLEKFYYDGQEISFRWMNGNQGNIFINTKIDFREISIKYINGHPINKSVNADVYINDNYINSFSAINNIGNSMGRVSVEIDNYESITTISGCYIVKIVIDDVFYPSDFGSSDFRKLGLGIIEIEFM</sequence>
<feature type="domain" description="Radical SAM core" evidence="5">
    <location>
        <begin position="1"/>
        <end position="225"/>
    </location>
</feature>
<keyword evidence="3" id="KW-0408">Iron</keyword>
<dbReference type="CDD" id="cd01335">
    <property type="entry name" value="Radical_SAM"/>
    <property type="match status" value="1"/>
</dbReference>
<protein>
    <submittedName>
        <fullName evidence="6">Radical SAM additional 4Fe4S-binding domain-containing protein</fullName>
    </submittedName>
</protein>
<evidence type="ECO:0000256" key="4">
    <source>
        <dbReference type="ARBA" id="ARBA00023014"/>
    </source>
</evidence>
<name>G9XCF3_9FIRM</name>
<dbReference type="NCBIfam" id="TIGR04085">
    <property type="entry name" value="rSAM_more_4Fe4S"/>
    <property type="match status" value="1"/>
</dbReference>
<dbReference type="Pfam" id="PF04055">
    <property type="entry name" value="Radical_SAM"/>
    <property type="match status" value="1"/>
</dbReference>
<evidence type="ECO:0000256" key="3">
    <source>
        <dbReference type="ARBA" id="ARBA00023004"/>
    </source>
</evidence>
<evidence type="ECO:0000259" key="5">
    <source>
        <dbReference type="PROSITE" id="PS51918"/>
    </source>
</evidence>
<dbReference type="GO" id="GO:0051536">
    <property type="term" value="F:iron-sulfur cluster binding"/>
    <property type="evidence" value="ECO:0007669"/>
    <property type="project" value="UniProtKB-KW"/>
</dbReference>
<dbReference type="Gene3D" id="3.20.20.70">
    <property type="entry name" value="Aldolase class I"/>
    <property type="match status" value="1"/>
</dbReference>
<dbReference type="InterPro" id="IPR007197">
    <property type="entry name" value="rSAM"/>
</dbReference>
<dbReference type="GO" id="GO:0046872">
    <property type="term" value="F:metal ion binding"/>
    <property type="evidence" value="ECO:0007669"/>
    <property type="project" value="UniProtKB-KW"/>
</dbReference>
<reference evidence="7 8" key="1">
    <citation type="submission" date="2011-08" db="EMBL/GenBank/DDBJ databases">
        <title>The Genome Sequence of Eubacteriaceae bacterium CM5.</title>
        <authorList>
            <consortium name="The Broad Institute Genome Sequencing Platform"/>
            <person name="Earl A."/>
            <person name="Ward D."/>
            <person name="Feldgarden M."/>
            <person name="Gevers D."/>
            <person name="Sizova M."/>
            <person name="Hazen A."/>
            <person name="Epstein S."/>
            <person name="Young S.K."/>
            <person name="Zeng Q."/>
            <person name="Gargeya S."/>
            <person name="Fitzgerald M."/>
            <person name="Haas B."/>
            <person name="Abouelleil A."/>
            <person name="Alvarado L."/>
            <person name="Arachchi H.M."/>
            <person name="Berlin A."/>
            <person name="Brown A."/>
            <person name="Chapman S.B."/>
            <person name="Chen Z."/>
            <person name="Dunbar C."/>
            <person name="Freedman E."/>
            <person name="Gearin G."/>
            <person name="Gellesch M."/>
            <person name="Goldberg J."/>
            <person name="Griggs A."/>
            <person name="Gujja S."/>
            <person name="Heiman D."/>
            <person name="Howarth C."/>
            <person name="Larson L."/>
            <person name="Lui A."/>
            <person name="MacDonald P.J.P."/>
            <person name="Montmayeur A."/>
            <person name="Murphy C."/>
            <person name="Neiman D."/>
            <person name="Pearson M."/>
            <person name="Priest M."/>
            <person name="Roberts A."/>
            <person name="Saif S."/>
            <person name="Shea T."/>
            <person name="Shenoy N."/>
            <person name="Sisk P."/>
            <person name="Stolte C."/>
            <person name="Sykes S."/>
            <person name="Wortman J."/>
            <person name="Nusbaum C."/>
            <person name="Birren B."/>
        </authorList>
    </citation>
    <scope>NUCLEOTIDE SEQUENCE [LARGE SCALE GENOMIC DNA]</scope>
    <source>
        <strain evidence="7 8">CM5</strain>
    </source>
</reference>
<dbReference type="InterPro" id="IPR058240">
    <property type="entry name" value="rSAM_sf"/>
</dbReference>
<dbReference type="EMBL" id="AFZF02000006">
    <property type="protein sequence ID" value="EHL15303.1"/>
    <property type="molecule type" value="Genomic_DNA"/>
</dbReference>